<keyword evidence="4" id="KW-0274">FAD</keyword>
<dbReference type="SUPFAM" id="SSF47203">
    <property type="entry name" value="Acyl-CoA dehydrogenase C-terminal domain-like"/>
    <property type="match status" value="1"/>
</dbReference>
<dbReference type="PANTHER" id="PTHR43884:SF20">
    <property type="entry name" value="ACYL-COA DEHYDROGENASE FADE28"/>
    <property type="match status" value="1"/>
</dbReference>
<dbReference type="Gene3D" id="1.10.540.10">
    <property type="entry name" value="Acyl-CoA dehydrogenase/oxidase, N-terminal domain"/>
    <property type="match status" value="1"/>
</dbReference>
<gene>
    <name evidence="8" type="ORF">ACFO0B_10110</name>
</gene>
<reference evidence="9" key="1">
    <citation type="journal article" date="2019" name="Int. J. Syst. Evol. Microbiol.">
        <title>The Global Catalogue of Microorganisms (GCM) 10K type strain sequencing project: providing services to taxonomists for standard genome sequencing and annotation.</title>
        <authorList>
            <consortium name="The Broad Institute Genomics Platform"/>
            <consortium name="The Broad Institute Genome Sequencing Center for Infectious Disease"/>
            <person name="Wu L."/>
            <person name="Ma J."/>
        </authorList>
    </citation>
    <scope>NUCLEOTIDE SEQUENCE [LARGE SCALE GENOMIC DNA]</scope>
    <source>
        <strain evidence="9">CGMCC 4.7330</strain>
    </source>
</reference>
<sequence>MSAFAEFHDELRSVARELLGKVGDGAVPWEVVARAGWPGLAVPEEFDGAGAGVAEVAVLLTEVGRAAARTALPSVLALSVPALLAVGGDAVRDEVLRTTVEGSQVPVVVLGGDSPVPGSAAPRTGATAPFRLEGGRLTGAEHFVPDAPTADLLLIPARDADGDPVLAAVEPGAVTCTPVPLVDATRTVGSVTAAGAEPRAVWRIETPIALGARAALATACDSLGIAEAMLDATVAYVRVREQFGRPVGSFQAVKHACADMLVRVTVARHLVAEAVRVLEISAPGADISTSMAKSYAAEAAVAVAGAAMQLHGGYGYTWESGIHTYLKRATLDRALFGTPAAHRRILAARYRA</sequence>
<comment type="cofactor">
    <cofactor evidence="1">
        <name>FAD</name>
        <dbReference type="ChEBI" id="CHEBI:57692"/>
    </cofactor>
</comment>
<dbReference type="InterPro" id="IPR037069">
    <property type="entry name" value="AcylCoA_DH/ox_N_sf"/>
</dbReference>
<dbReference type="Pfam" id="PF02771">
    <property type="entry name" value="Acyl-CoA_dh_N"/>
    <property type="match status" value="1"/>
</dbReference>
<evidence type="ECO:0000256" key="1">
    <source>
        <dbReference type="ARBA" id="ARBA00001974"/>
    </source>
</evidence>
<evidence type="ECO:0000256" key="2">
    <source>
        <dbReference type="ARBA" id="ARBA00009347"/>
    </source>
</evidence>
<keyword evidence="9" id="KW-1185">Reference proteome</keyword>
<keyword evidence="3" id="KW-0285">Flavoprotein</keyword>
<evidence type="ECO:0000259" key="7">
    <source>
        <dbReference type="Pfam" id="PF02771"/>
    </source>
</evidence>
<dbReference type="GO" id="GO:0016491">
    <property type="term" value="F:oxidoreductase activity"/>
    <property type="evidence" value="ECO:0007669"/>
    <property type="project" value="UniProtKB-KW"/>
</dbReference>
<dbReference type="InterPro" id="IPR046373">
    <property type="entry name" value="Acyl-CoA_Oxase/DH_mid-dom_sf"/>
</dbReference>
<feature type="domain" description="Acyl-CoA dehydrogenase/oxidase C-terminal" evidence="6">
    <location>
        <begin position="216"/>
        <end position="349"/>
    </location>
</feature>
<dbReference type="RefSeq" id="WP_378612108.1">
    <property type="nucleotide sequence ID" value="NZ_JBHSAX010000009.1"/>
</dbReference>
<evidence type="ECO:0000256" key="3">
    <source>
        <dbReference type="ARBA" id="ARBA00022630"/>
    </source>
</evidence>
<name>A0ABV8DQH5_9NOCA</name>
<dbReference type="SUPFAM" id="SSF56645">
    <property type="entry name" value="Acyl-CoA dehydrogenase NM domain-like"/>
    <property type="match status" value="1"/>
</dbReference>
<protein>
    <submittedName>
        <fullName evidence="8">Acyl-CoA dehydrogenase family protein</fullName>
        <ecNumber evidence="8">1.-.-.-</ecNumber>
    </submittedName>
</protein>
<accession>A0ABV8DQH5</accession>
<dbReference type="InterPro" id="IPR009075">
    <property type="entry name" value="AcylCo_DH/oxidase_C"/>
</dbReference>
<dbReference type="EMBL" id="JBHSAX010000009">
    <property type="protein sequence ID" value="MFC3962338.1"/>
    <property type="molecule type" value="Genomic_DNA"/>
</dbReference>
<organism evidence="8 9">
    <name type="scientific">Nocardia jiangsuensis</name>
    <dbReference type="NCBI Taxonomy" id="1691563"/>
    <lineage>
        <taxon>Bacteria</taxon>
        <taxon>Bacillati</taxon>
        <taxon>Actinomycetota</taxon>
        <taxon>Actinomycetes</taxon>
        <taxon>Mycobacteriales</taxon>
        <taxon>Nocardiaceae</taxon>
        <taxon>Nocardia</taxon>
    </lineage>
</organism>
<dbReference type="Pfam" id="PF00441">
    <property type="entry name" value="Acyl-CoA_dh_1"/>
    <property type="match status" value="1"/>
</dbReference>
<evidence type="ECO:0000313" key="9">
    <source>
        <dbReference type="Proteomes" id="UP001595696"/>
    </source>
</evidence>
<evidence type="ECO:0000256" key="4">
    <source>
        <dbReference type="ARBA" id="ARBA00022827"/>
    </source>
</evidence>
<comment type="caution">
    <text evidence="8">The sequence shown here is derived from an EMBL/GenBank/DDBJ whole genome shotgun (WGS) entry which is preliminary data.</text>
</comment>
<dbReference type="Proteomes" id="UP001595696">
    <property type="component" value="Unassembled WGS sequence"/>
</dbReference>
<dbReference type="PANTHER" id="PTHR43884">
    <property type="entry name" value="ACYL-COA DEHYDROGENASE"/>
    <property type="match status" value="1"/>
</dbReference>
<proteinExistence type="inferred from homology"/>
<dbReference type="EC" id="1.-.-.-" evidence="8"/>
<dbReference type="InterPro" id="IPR013786">
    <property type="entry name" value="AcylCoA_DH/ox_N"/>
</dbReference>
<dbReference type="InterPro" id="IPR009100">
    <property type="entry name" value="AcylCoA_DH/oxidase_NM_dom_sf"/>
</dbReference>
<dbReference type="Gene3D" id="1.20.140.10">
    <property type="entry name" value="Butyryl-CoA Dehydrogenase, subunit A, domain 3"/>
    <property type="match status" value="1"/>
</dbReference>
<evidence type="ECO:0000313" key="8">
    <source>
        <dbReference type="EMBL" id="MFC3962338.1"/>
    </source>
</evidence>
<feature type="domain" description="Acyl-CoA dehydrogenase/oxidase N-terminal" evidence="7">
    <location>
        <begin position="27"/>
        <end position="102"/>
    </location>
</feature>
<comment type="similarity">
    <text evidence="2">Belongs to the acyl-CoA dehydrogenase family.</text>
</comment>
<dbReference type="Gene3D" id="2.40.110.10">
    <property type="entry name" value="Butyryl-CoA Dehydrogenase, subunit A, domain 2"/>
    <property type="match status" value="1"/>
</dbReference>
<evidence type="ECO:0000256" key="5">
    <source>
        <dbReference type="ARBA" id="ARBA00023002"/>
    </source>
</evidence>
<keyword evidence="5 8" id="KW-0560">Oxidoreductase</keyword>
<dbReference type="InterPro" id="IPR036250">
    <property type="entry name" value="AcylCo_DH-like_C"/>
</dbReference>
<evidence type="ECO:0000259" key="6">
    <source>
        <dbReference type="Pfam" id="PF00441"/>
    </source>
</evidence>